<organism evidence="6 8">
    <name type="scientific">Erysipelothrix amsterdamensis</name>
    <dbReference type="NCBI Taxonomy" id="2929157"/>
    <lineage>
        <taxon>Bacteria</taxon>
        <taxon>Bacillati</taxon>
        <taxon>Bacillota</taxon>
        <taxon>Erysipelotrichia</taxon>
        <taxon>Erysipelotrichales</taxon>
        <taxon>Erysipelotrichaceae</taxon>
        <taxon>Erysipelothrix</taxon>
    </lineage>
</organism>
<dbReference type="Proteomes" id="UP001154095">
    <property type="component" value="Chromosome"/>
</dbReference>
<evidence type="ECO:0000313" key="8">
    <source>
        <dbReference type="Proteomes" id="UP001154111"/>
    </source>
</evidence>
<accession>A0AAU9VHY6</accession>
<comment type="subcellular location">
    <subcellularLocation>
        <location evidence="3">Cytoplasm</location>
    </subcellularLocation>
</comment>
<dbReference type="GO" id="GO:0005524">
    <property type="term" value="F:ATP binding"/>
    <property type="evidence" value="ECO:0007669"/>
    <property type="project" value="UniProtKB-UniRule"/>
</dbReference>
<dbReference type="GO" id="GO:0004140">
    <property type="term" value="F:dephospho-CoA kinase activity"/>
    <property type="evidence" value="ECO:0007669"/>
    <property type="project" value="UniProtKB-UniRule"/>
</dbReference>
<dbReference type="InterPro" id="IPR001977">
    <property type="entry name" value="Depp_CoAkinase"/>
</dbReference>
<dbReference type="EMBL" id="OW659496">
    <property type="protein sequence ID" value="CAH2762797.1"/>
    <property type="molecule type" value="Genomic_DNA"/>
</dbReference>
<dbReference type="PANTHER" id="PTHR10695">
    <property type="entry name" value="DEPHOSPHO-COA KINASE-RELATED"/>
    <property type="match status" value="1"/>
</dbReference>
<dbReference type="GO" id="GO:0005737">
    <property type="term" value="C:cytoplasm"/>
    <property type="evidence" value="ECO:0007669"/>
    <property type="project" value="UniProtKB-SubCell"/>
</dbReference>
<dbReference type="AlphaFoldDB" id="A0AAU9VHY6"/>
<keyword evidence="7" id="KW-1185">Reference proteome</keyword>
<comment type="pathway">
    <text evidence="3">Cofactor biosynthesis; coenzyme A biosynthesis; CoA from (R)-pantothenate: step 5/5.</text>
</comment>
<dbReference type="PROSITE" id="PS51219">
    <property type="entry name" value="DPCK"/>
    <property type="match status" value="1"/>
</dbReference>
<sequence>MKIGITGTIGAGKSSVSHHIVELGYEVYDMDRLTHSFYEPEGILYDFIIELLGPEILRLDKTVDRQIMSGILFKNSKLLERLEEKVFAEVRAFIQNIHDDKKTLIFFEVPLLFESEMEDLFDLIIMVSADYDSRIKRLLNRGMKSEDIDRRMNRQYSEKIKEEKSDYILCNNSTIVDLNRDTEKLIEKIKKGGYN</sequence>
<protein>
    <recommendedName>
        <fullName evidence="3 4">Dephospho-CoA kinase</fullName>
        <ecNumber evidence="3 4">2.7.1.24</ecNumber>
    </recommendedName>
    <alternativeName>
        <fullName evidence="3">Dephosphocoenzyme A kinase</fullName>
    </alternativeName>
</protein>
<dbReference type="Proteomes" id="UP001154111">
    <property type="component" value="Chromosome"/>
</dbReference>
<evidence type="ECO:0000313" key="5">
    <source>
        <dbReference type="EMBL" id="CAH2762797.1"/>
    </source>
</evidence>
<keyword evidence="3" id="KW-0173">Coenzyme A biosynthesis</keyword>
<keyword evidence="3 6" id="KW-0808">Transferase</keyword>
<dbReference type="PANTHER" id="PTHR10695:SF46">
    <property type="entry name" value="BIFUNCTIONAL COENZYME A SYNTHASE-RELATED"/>
    <property type="match status" value="1"/>
</dbReference>
<evidence type="ECO:0000256" key="3">
    <source>
        <dbReference type="HAMAP-Rule" id="MF_00376"/>
    </source>
</evidence>
<dbReference type="EC" id="2.7.1.24" evidence="3 4"/>
<dbReference type="Gene3D" id="3.40.50.300">
    <property type="entry name" value="P-loop containing nucleotide triphosphate hydrolases"/>
    <property type="match status" value="1"/>
</dbReference>
<dbReference type="GO" id="GO:0015937">
    <property type="term" value="P:coenzyme A biosynthetic process"/>
    <property type="evidence" value="ECO:0007669"/>
    <property type="project" value="UniProtKB-UniRule"/>
</dbReference>
<proteinExistence type="inferred from homology"/>
<keyword evidence="3 6" id="KW-0418">Kinase</keyword>
<name>A0AAU9VHY6_9FIRM</name>
<keyword evidence="1 3" id="KW-0547">Nucleotide-binding</keyword>
<evidence type="ECO:0000313" key="6">
    <source>
        <dbReference type="EMBL" id="CAH2762828.1"/>
    </source>
</evidence>
<feature type="binding site" evidence="3">
    <location>
        <begin position="10"/>
        <end position="15"/>
    </location>
    <ligand>
        <name>ATP</name>
        <dbReference type="ChEBI" id="CHEBI:30616"/>
    </ligand>
</feature>
<dbReference type="EMBL" id="OW659477">
    <property type="protein sequence ID" value="CAH2762828.1"/>
    <property type="molecule type" value="Genomic_DNA"/>
</dbReference>
<reference evidence="6" key="1">
    <citation type="submission" date="2022-04" db="EMBL/GenBank/DDBJ databases">
        <authorList>
            <person name="Forde T."/>
        </authorList>
    </citation>
    <scope>NUCLEOTIDE SEQUENCE</scope>
    <source>
        <strain evidence="6">A18Y016a</strain>
        <strain evidence="5">A18Y020d</strain>
    </source>
</reference>
<keyword evidence="3" id="KW-0963">Cytoplasm</keyword>
<dbReference type="SUPFAM" id="SSF52540">
    <property type="entry name" value="P-loop containing nucleoside triphosphate hydrolases"/>
    <property type="match status" value="1"/>
</dbReference>
<evidence type="ECO:0000256" key="4">
    <source>
        <dbReference type="NCBIfam" id="TIGR00152"/>
    </source>
</evidence>
<dbReference type="NCBIfam" id="TIGR00152">
    <property type="entry name" value="dephospho-CoA kinase"/>
    <property type="match status" value="1"/>
</dbReference>
<evidence type="ECO:0000313" key="7">
    <source>
        <dbReference type="Proteomes" id="UP001154095"/>
    </source>
</evidence>
<dbReference type="HAMAP" id="MF_00376">
    <property type="entry name" value="Dephospho_CoA_kinase"/>
    <property type="match status" value="1"/>
</dbReference>
<dbReference type="InterPro" id="IPR027417">
    <property type="entry name" value="P-loop_NTPase"/>
</dbReference>
<evidence type="ECO:0000256" key="1">
    <source>
        <dbReference type="ARBA" id="ARBA00022741"/>
    </source>
</evidence>
<evidence type="ECO:0000256" key="2">
    <source>
        <dbReference type="ARBA" id="ARBA00022840"/>
    </source>
</evidence>
<dbReference type="Pfam" id="PF01121">
    <property type="entry name" value="CoaE"/>
    <property type="match status" value="1"/>
</dbReference>
<keyword evidence="2 3" id="KW-0067">ATP-binding</keyword>
<comment type="function">
    <text evidence="3">Catalyzes the phosphorylation of the 3'-hydroxyl group of dephosphocoenzyme A to form coenzyme A.</text>
</comment>
<dbReference type="CDD" id="cd02022">
    <property type="entry name" value="DPCK"/>
    <property type="match status" value="1"/>
</dbReference>
<comment type="catalytic activity">
    <reaction evidence="3">
        <text>3'-dephospho-CoA + ATP = ADP + CoA + H(+)</text>
        <dbReference type="Rhea" id="RHEA:18245"/>
        <dbReference type="ChEBI" id="CHEBI:15378"/>
        <dbReference type="ChEBI" id="CHEBI:30616"/>
        <dbReference type="ChEBI" id="CHEBI:57287"/>
        <dbReference type="ChEBI" id="CHEBI:57328"/>
        <dbReference type="ChEBI" id="CHEBI:456216"/>
        <dbReference type="EC" id="2.7.1.24"/>
    </reaction>
</comment>
<comment type="similarity">
    <text evidence="3">Belongs to the CoaE family.</text>
</comment>
<dbReference type="RefSeq" id="WP_254006608.1">
    <property type="nucleotide sequence ID" value="NZ_OW659477.1"/>
</dbReference>
<gene>
    <name evidence="3 6" type="primary">coaE</name>
    <name evidence="6" type="ORF">ERYAMS2_01397</name>
    <name evidence="5" type="ORF">ERYAMS_01103</name>
</gene>